<keyword evidence="5 11" id="KW-0560">Oxidoreductase</keyword>
<dbReference type="AlphaFoldDB" id="A0A644ZD59"/>
<accession>A0A644ZD59</accession>
<sequence>MTLEHVEELKNNKAVQEADMLFGVGGGRAIDTCKMVAHDLKKPFFTFPTIASTCAACTGVAVYYYPNGEFRDLYLSDIPTNHIFISTKIIAEAPAVYLWAGIGDTLAKHYESVFSSRNDELEHFNALGVNISTMSADPLVKYGEKAMADCKKNKTSFALEQAILAIIVSTGLVSNLVINDYNSALAHSIYYGATALGKAMEKHLHGEIVSYGVLVLLTLDKQTSELERIFKFNKSIGLPTKLADLDITTMDQLEVVINKAKETKDLAHVPYEITKDMIREAVLALEDYNKKMA</sequence>
<reference evidence="11" key="1">
    <citation type="submission" date="2019-08" db="EMBL/GenBank/DDBJ databases">
        <authorList>
            <person name="Kucharzyk K."/>
            <person name="Murdoch R.W."/>
            <person name="Higgins S."/>
            <person name="Loffler F."/>
        </authorList>
    </citation>
    <scope>NUCLEOTIDE SEQUENCE</scope>
</reference>
<dbReference type="EC" id="1.1.1.6" evidence="11"/>
<evidence type="ECO:0000256" key="5">
    <source>
        <dbReference type="ARBA" id="ARBA00023002"/>
    </source>
</evidence>
<dbReference type="InterPro" id="IPR032837">
    <property type="entry name" value="G1PDH"/>
</dbReference>
<keyword evidence="7" id="KW-0443">Lipid metabolism</keyword>
<keyword evidence="2" id="KW-0444">Lipid biosynthesis</keyword>
<dbReference type="PANTHER" id="PTHR43616">
    <property type="entry name" value="GLYCEROL DEHYDROGENASE"/>
    <property type="match status" value="1"/>
</dbReference>
<evidence type="ECO:0000256" key="1">
    <source>
        <dbReference type="ARBA" id="ARBA00022490"/>
    </source>
</evidence>
<evidence type="ECO:0000256" key="10">
    <source>
        <dbReference type="SAM" id="Phobius"/>
    </source>
</evidence>
<dbReference type="PANTHER" id="PTHR43616:SF3">
    <property type="entry name" value="HYDROXYCARBOXYLATE DEHYDROGENASE A"/>
    <property type="match status" value="1"/>
</dbReference>
<keyword evidence="3" id="KW-0479">Metal-binding</keyword>
<dbReference type="GO" id="GO:0008888">
    <property type="term" value="F:glycerol dehydrogenase (NAD+) activity"/>
    <property type="evidence" value="ECO:0007669"/>
    <property type="project" value="UniProtKB-EC"/>
</dbReference>
<dbReference type="SUPFAM" id="SSF56796">
    <property type="entry name" value="Dehydroquinate synthase-like"/>
    <property type="match status" value="1"/>
</dbReference>
<comment type="caution">
    <text evidence="11">The sequence shown here is derived from an EMBL/GenBank/DDBJ whole genome shotgun (WGS) entry which is preliminary data.</text>
</comment>
<dbReference type="Gene3D" id="3.40.50.1970">
    <property type="match status" value="1"/>
</dbReference>
<dbReference type="GO" id="GO:0008654">
    <property type="term" value="P:phospholipid biosynthetic process"/>
    <property type="evidence" value="ECO:0007669"/>
    <property type="project" value="UniProtKB-KW"/>
</dbReference>
<gene>
    <name evidence="11" type="primary">gldA_4</name>
    <name evidence="11" type="ORF">SDC9_84440</name>
</gene>
<evidence type="ECO:0000256" key="3">
    <source>
        <dbReference type="ARBA" id="ARBA00022723"/>
    </source>
</evidence>
<keyword evidence="1" id="KW-0963">Cytoplasm</keyword>
<protein>
    <submittedName>
        <fullName evidence="11">Glycerol dehydrogenase</fullName>
        <ecNumber evidence="11">1.1.1.6</ecNumber>
    </submittedName>
</protein>
<evidence type="ECO:0000256" key="4">
    <source>
        <dbReference type="ARBA" id="ARBA00022857"/>
    </source>
</evidence>
<dbReference type="Gene3D" id="1.20.1090.10">
    <property type="entry name" value="Dehydroquinate synthase-like - alpha domain"/>
    <property type="match status" value="1"/>
</dbReference>
<evidence type="ECO:0000256" key="8">
    <source>
        <dbReference type="ARBA" id="ARBA00023209"/>
    </source>
</evidence>
<evidence type="ECO:0000256" key="6">
    <source>
        <dbReference type="ARBA" id="ARBA00023027"/>
    </source>
</evidence>
<evidence type="ECO:0000256" key="2">
    <source>
        <dbReference type="ARBA" id="ARBA00022516"/>
    </source>
</evidence>
<dbReference type="InterPro" id="IPR016205">
    <property type="entry name" value="Glycerol_DH"/>
</dbReference>
<keyword evidence="10" id="KW-1133">Transmembrane helix</keyword>
<dbReference type="GO" id="GO:0046872">
    <property type="term" value="F:metal ion binding"/>
    <property type="evidence" value="ECO:0007669"/>
    <property type="project" value="UniProtKB-KW"/>
</dbReference>
<keyword evidence="10" id="KW-0472">Membrane</keyword>
<keyword evidence="10" id="KW-0812">Transmembrane</keyword>
<dbReference type="EMBL" id="VSSQ01008078">
    <property type="protein sequence ID" value="MPM37821.1"/>
    <property type="molecule type" value="Genomic_DNA"/>
</dbReference>
<evidence type="ECO:0000256" key="9">
    <source>
        <dbReference type="ARBA" id="ARBA00023264"/>
    </source>
</evidence>
<feature type="transmembrane region" description="Helical" evidence="10">
    <location>
        <begin position="44"/>
        <end position="65"/>
    </location>
</feature>
<organism evidence="11">
    <name type="scientific">bioreactor metagenome</name>
    <dbReference type="NCBI Taxonomy" id="1076179"/>
    <lineage>
        <taxon>unclassified sequences</taxon>
        <taxon>metagenomes</taxon>
        <taxon>ecological metagenomes</taxon>
    </lineage>
</organism>
<keyword evidence="4" id="KW-0521">NADP</keyword>
<proteinExistence type="predicted"/>
<evidence type="ECO:0000256" key="7">
    <source>
        <dbReference type="ARBA" id="ARBA00023098"/>
    </source>
</evidence>
<keyword evidence="9" id="KW-1208">Phospholipid metabolism</keyword>
<evidence type="ECO:0000313" key="11">
    <source>
        <dbReference type="EMBL" id="MPM37821.1"/>
    </source>
</evidence>
<dbReference type="Pfam" id="PF13685">
    <property type="entry name" value="Fe-ADH_2"/>
    <property type="match status" value="1"/>
</dbReference>
<keyword evidence="6" id="KW-0520">NAD</keyword>
<name>A0A644ZD59_9ZZZZ</name>
<dbReference type="CDD" id="cd08171">
    <property type="entry name" value="GlyDH-like"/>
    <property type="match status" value="1"/>
</dbReference>
<keyword evidence="8" id="KW-0594">Phospholipid biosynthesis</keyword>